<reference evidence="5" key="1">
    <citation type="submission" date="2021-01" db="UniProtKB">
        <authorList>
            <consortium name="EnsemblMetazoa"/>
        </authorList>
    </citation>
    <scope>IDENTIFICATION</scope>
</reference>
<evidence type="ECO:0000313" key="5">
    <source>
        <dbReference type="EnsemblMetazoa" id="CLYHEMP017776.1"/>
    </source>
</evidence>
<dbReference type="Pfam" id="PF21032">
    <property type="entry name" value="PROPPIN"/>
    <property type="match status" value="1"/>
</dbReference>
<evidence type="ECO:0000313" key="6">
    <source>
        <dbReference type="Proteomes" id="UP000594262"/>
    </source>
</evidence>
<evidence type="ECO:0008006" key="7">
    <source>
        <dbReference type="Google" id="ProtNLM"/>
    </source>
</evidence>
<keyword evidence="1" id="KW-0853">WD repeat</keyword>
<dbReference type="GeneID" id="136821634"/>
<dbReference type="RefSeq" id="XP_066933947.1">
    <property type="nucleotide sequence ID" value="XM_067077846.1"/>
</dbReference>
<comment type="similarity">
    <text evidence="4">Belongs to the WD repeat PROPPIN family.</text>
</comment>
<keyword evidence="6" id="KW-1185">Reference proteome</keyword>
<protein>
    <recommendedName>
        <fullName evidence="7">WD repeat domain phosphoinositide-interacting protein 4</fullName>
    </recommendedName>
</protein>
<name>A0A7M5X4P4_9CNID</name>
<dbReference type="InterPro" id="IPR001680">
    <property type="entry name" value="WD40_rpt"/>
</dbReference>
<keyword evidence="2" id="KW-0677">Repeat</keyword>
<dbReference type="InterPro" id="IPR036322">
    <property type="entry name" value="WD40_repeat_dom_sf"/>
</dbReference>
<dbReference type="SMART" id="SM00320">
    <property type="entry name" value="WD40"/>
    <property type="match status" value="2"/>
</dbReference>
<dbReference type="SUPFAM" id="SSF50978">
    <property type="entry name" value="WD40 repeat-like"/>
    <property type="match status" value="1"/>
</dbReference>
<dbReference type="GO" id="GO:0005737">
    <property type="term" value="C:cytoplasm"/>
    <property type="evidence" value="ECO:0007669"/>
    <property type="project" value="UniProtKB-ARBA"/>
</dbReference>
<dbReference type="Proteomes" id="UP000594262">
    <property type="component" value="Unplaced"/>
</dbReference>
<evidence type="ECO:0000256" key="1">
    <source>
        <dbReference type="ARBA" id="ARBA00022574"/>
    </source>
</evidence>
<dbReference type="EnsemblMetazoa" id="CLYHEMT017776.1">
    <property type="protein sequence ID" value="CLYHEMP017776.1"/>
    <property type="gene ID" value="CLYHEMG017776"/>
</dbReference>
<dbReference type="InterPro" id="IPR048720">
    <property type="entry name" value="PROPPIN"/>
</dbReference>
<dbReference type="GO" id="GO:0006914">
    <property type="term" value="P:autophagy"/>
    <property type="evidence" value="ECO:0007669"/>
    <property type="project" value="UniProtKB-KW"/>
</dbReference>
<organism evidence="5 6">
    <name type="scientific">Clytia hemisphaerica</name>
    <dbReference type="NCBI Taxonomy" id="252671"/>
    <lineage>
        <taxon>Eukaryota</taxon>
        <taxon>Metazoa</taxon>
        <taxon>Cnidaria</taxon>
        <taxon>Hydrozoa</taxon>
        <taxon>Hydroidolina</taxon>
        <taxon>Leptothecata</taxon>
        <taxon>Obeliida</taxon>
        <taxon>Clytiidae</taxon>
        <taxon>Clytia</taxon>
    </lineage>
</organism>
<evidence type="ECO:0000256" key="3">
    <source>
        <dbReference type="ARBA" id="ARBA00023006"/>
    </source>
</evidence>
<dbReference type="Gene3D" id="2.130.10.10">
    <property type="entry name" value="YVTN repeat-like/Quinoprotein amine dehydrogenase"/>
    <property type="match status" value="1"/>
</dbReference>
<evidence type="ECO:0000256" key="2">
    <source>
        <dbReference type="ARBA" id="ARBA00022737"/>
    </source>
</evidence>
<proteinExistence type="inferred from homology"/>
<dbReference type="AlphaFoldDB" id="A0A7M5X4P4"/>
<dbReference type="InterPro" id="IPR015943">
    <property type="entry name" value="WD40/YVTN_repeat-like_dom_sf"/>
</dbReference>
<keyword evidence="3" id="KW-0072">Autophagy</keyword>
<evidence type="ECO:0000256" key="4">
    <source>
        <dbReference type="ARBA" id="ARBA00025740"/>
    </source>
</evidence>
<dbReference type="PANTHER" id="PTHR11227">
    <property type="entry name" value="WD-REPEAT PROTEIN INTERACTING WITH PHOSPHOINOSIDES WIPI -RELATED"/>
    <property type="match status" value="1"/>
</dbReference>
<accession>A0A7M5X4P4</accession>
<sequence length="344" mass="38254">MTQNKDVRFLSVNYNRSCFVCGTESGFTVYNVEPLANVLRQDVPDCGGIGQVHMLNRSNLFALVGSGRHMKYAKNRVVIWDGNLKKPVFEYTFCSPVLNIRLRKNMILVVLQKKLYAYSFPNDSTQLFCYDTRDNPRGLCELSVAIDSQMCVFPGPKSGSIQLVDLDVSKIGLSSTPCLINAHQHDIACIAMNQLGTYVATASKKGTLIRVFEIKTRRQLIELRRGTDPASLYCLNFSPDSSYLCAASDKGTVHIFAVKEPAKNKRSTLSKVGFFGQYAESQWGLANFSVQAECPCLCVFGPGSSVIAISYDGSFNKYVFTKDGNCNRESFDLFVDVGNDEEFI</sequence>
<dbReference type="OrthoDB" id="1667587at2759"/>